<protein>
    <submittedName>
        <fullName evidence="1">Uncharacterized protein</fullName>
    </submittedName>
</protein>
<proteinExistence type="predicted"/>
<dbReference type="KEGG" id="crq:GCK72_014472"/>
<name>A0A6A5GTM8_CAERE</name>
<gene>
    <name evidence="1" type="ORF">GCK72_014472</name>
</gene>
<dbReference type="RefSeq" id="XP_053585075.1">
    <property type="nucleotide sequence ID" value="XM_053730303.1"/>
</dbReference>
<reference evidence="1 2" key="1">
    <citation type="submission" date="2019-12" db="EMBL/GenBank/DDBJ databases">
        <title>Chromosome-level assembly of the Caenorhabditis remanei genome.</title>
        <authorList>
            <person name="Teterina A.A."/>
            <person name="Willis J.H."/>
            <person name="Phillips P.C."/>
        </authorList>
    </citation>
    <scope>NUCLEOTIDE SEQUENCE [LARGE SCALE GENOMIC DNA]</scope>
    <source>
        <strain evidence="1 2">PX506</strain>
        <tissue evidence="1">Whole organism</tissue>
    </source>
</reference>
<evidence type="ECO:0000313" key="1">
    <source>
        <dbReference type="EMBL" id="KAF1758014.1"/>
    </source>
</evidence>
<dbReference type="EMBL" id="WUAV01000004">
    <property type="protein sequence ID" value="KAF1758014.1"/>
    <property type="molecule type" value="Genomic_DNA"/>
</dbReference>
<accession>A0A6A5GTM8</accession>
<dbReference type="AlphaFoldDB" id="A0A6A5GTM8"/>
<evidence type="ECO:0000313" key="2">
    <source>
        <dbReference type="Proteomes" id="UP000483820"/>
    </source>
</evidence>
<dbReference type="CTD" id="78775874"/>
<sequence length="116" mass="13555">MHQQQRTSFHKPTRSHHLVPKNINVIGNDNNRKVASNYQPKRCYRFDSVLTAKGTTSRCEWNAATRTEESSAEAVTQVKQYQYPWIDLYRLQQKRCHQVPASFVWSSQSIEVRSTS</sequence>
<comment type="caution">
    <text evidence="1">The sequence shown here is derived from an EMBL/GenBank/DDBJ whole genome shotgun (WGS) entry which is preliminary data.</text>
</comment>
<dbReference type="GeneID" id="78775874"/>
<dbReference type="Proteomes" id="UP000483820">
    <property type="component" value="Chromosome IV"/>
</dbReference>
<organism evidence="1 2">
    <name type="scientific">Caenorhabditis remanei</name>
    <name type="common">Caenorhabditis vulgaris</name>
    <dbReference type="NCBI Taxonomy" id="31234"/>
    <lineage>
        <taxon>Eukaryota</taxon>
        <taxon>Metazoa</taxon>
        <taxon>Ecdysozoa</taxon>
        <taxon>Nematoda</taxon>
        <taxon>Chromadorea</taxon>
        <taxon>Rhabditida</taxon>
        <taxon>Rhabditina</taxon>
        <taxon>Rhabditomorpha</taxon>
        <taxon>Rhabditoidea</taxon>
        <taxon>Rhabditidae</taxon>
        <taxon>Peloderinae</taxon>
        <taxon>Caenorhabditis</taxon>
    </lineage>
</organism>